<evidence type="ECO:0000259" key="19">
    <source>
        <dbReference type="SMART" id="SM00475"/>
    </source>
</evidence>
<sequence>MNKRVCLIDGSGYIFRAFYALPPLTSPDGIPVNAVYGFTNMFMRLTQKIKCDYSLVLFDAKRQNFRNEIFPDYKGTRKEIPEDLIPQFDIIHQAVKALNLHYLDMEGYEADDLIATYADMALKAGCDVTVISADKDLMQLIRPGVEFYDPMKDKYFTPEDVREKFGVYPDRVVDVQALAGDSTDNIPGVPGIGLKTAAELVNQFGSLEEVLNRAGEIKQNKRRETLLENIDKAKISLQLVTLKPDVPVTHKIEEYACQKPDLPTILEFVSRYGFNSIRPRVEKWVAEQCSDNSENTVFKPVAVETHYELVQDEAGLKRWADKIRQTGFVAFDTETNGLNPQFDKIVGFSLAVAPGEACYVPLAHAAGGSGSNLDLFSEPQTPAVPQLKFEQVCKILKPLFTSKSILKIGHNIKFDLHFMEQVWGEETLVEPLEDTAVLSYVLNGTEHGHGLDELAKLYLDHKMIAYEEVCGSGKNKITFDRVELDQALNYAAEDADYTLRLYQLFRPRLFAEHQVSVYEDLDRPLINILKEMEDSGIKVNTATLRALSADFELKMRDYEQQIYQLAGEEFNIGSPKQIGDILFGKLGAKGKKTPTGAWQTGADILEDLAAEGNELSARILDWRALSKLKSTYTDALLALLDKNERVHTTYNQINTSTGRLASNNPNLQNIPIRSEEGKKIRECFIARPGCKLIASDYSQVELRLLAVVADVKGLKHSFAENQDIHAATASRVFGVPLDKVTPNQRRHAKAINFGIVYGISQYGLAKQIDVSNEEAKAYIDAYFREMPEIKKYMDDTIQFARKNGYVLTPFGRKCTVNGINDKNKRLAMNAERAAINAPIQGGAADIIKMAMNSVFKALKKGNYQTRMLLQVHDELVFEAPENEVEEVAALIRESMQNVVHYDVPFIAEVGIGDNWAQAH</sequence>
<evidence type="ECO:0000256" key="8">
    <source>
        <dbReference type="ARBA" id="ARBA00022722"/>
    </source>
</evidence>
<dbReference type="CDD" id="cd09859">
    <property type="entry name" value="PIN_53EXO"/>
    <property type="match status" value="1"/>
</dbReference>
<comment type="catalytic activity">
    <reaction evidence="15 17">
        <text>DNA(n) + a 2'-deoxyribonucleoside 5'-triphosphate = DNA(n+1) + diphosphate</text>
        <dbReference type="Rhea" id="RHEA:22508"/>
        <dbReference type="Rhea" id="RHEA-COMP:17339"/>
        <dbReference type="Rhea" id="RHEA-COMP:17340"/>
        <dbReference type="ChEBI" id="CHEBI:33019"/>
        <dbReference type="ChEBI" id="CHEBI:61560"/>
        <dbReference type="ChEBI" id="CHEBI:173112"/>
        <dbReference type="EC" id="2.7.7.7"/>
    </reaction>
</comment>
<dbReference type="InterPro" id="IPR008918">
    <property type="entry name" value="HhH2"/>
</dbReference>
<keyword evidence="8" id="KW-0540">Nuclease</keyword>
<dbReference type="InterPro" id="IPR043502">
    <property type="entry name" value="DNA/RNA_pol_sf"/>
</dbReference>
<dbReference type="InterPro" id="IPR020046">
    <property type="entry name" value="5-3_exonucl_a-hlix_arch_N"/>
</dbReference>
<dbReference type="Gene3D" id="3.30.70.370">
    <property type="match status" value="1"/>
</dbReference>
<dbReference type="Pfam" id="PF01612">
    <property type="entry name" value="DNA_pol_A_exo1"/>
    <property type="match status" value="1"/>
</dbReference>
<keyword evidence="10 17" id="KW-0378">Hydrolase</keyword>
<accession>A0A9D1SAJ6</accession>
<evidence type="ECO:0000256" key="10">
    <source>
        <dbReference type="ARBA" id="ARBA00022801"/>
    </source>
</evidence>
<feature type="domain" description="3'-5' exonuclease" evidence="18">
    <location>
        <begin position="307"/>
        <end position="510"/>
    </location>
</feature>
<feature type="domain" description="DNA-directed DNA polymerase family A palm" evidence="21">
    <location>
        <begin position="677"/>
        <end position="883"/>
    </location>
</feature>
<evidence type="ECO:0000256" key="17">
    <source>
        <dbReference type="RuleBase" id="RU004460"/>
    </source>
</evidence>
<evidence type="ECO:0000256" key="14">
    <source>
        <dbReference type="ARBA" id="ARBA00023204"/>
    </source>
</evidence>
<keyword evidence="9 17" id="KW-0227">DNA damage</keyword>
<evidence type="ECO:0000256" key="15">
    <source>
        <dbReference type="ARBA" id="ARBA00049244"/>
    </source>
</evidence>
<evidence type="ECO:0000256" key="11">
    <source>
        <dbReference type="ARBA" id="ARBA00022839"/>
    </source>
</evidence>
<dbReference type="CDD" id="cd08637">
    <property type="entry name" value="DNA_pol_A_pol_I_C"/>
    <property type="match status" value="1"/>
</dbReference>
<dbReference type="AlphaFoldDB" id="A0A9D1SAJ6"/>
<keyword evidence="6 17" id="KW-0548">Nucleotidyltransferase</keyword>
<dbReference type="Gene3D" id="1.20.1060.10">
    <property type="entry name" value="Taq DNA Polymerase, Chain T, domain 4"/>
    <property type="match status" value="1"/>
</dbReference>
<dbReference type="GO" id="GO:0006302">
    <property type="term" value="P:double-strand break repair"/>
    <property type="evidence" value="ECO:0007669"/>
    <property type="project" value="TreeGrafter"/>
</dbReference>
<dbReference type="CDD" id="cd06139">
    <property type="entry name" value="DNA_polA_I_Ecoli_like_exo"/>
    <property type="match status" value="1"/>
</dbReference>
<dbReference type="EMBL" id="DVNC01000029">
    <property type="protein sequence ID" value="HIU53314.1"/>
    <property type="molecule type" value="Genomic_DNA"/>
</dbReference>
<dbReference type="FunFam" id="3.40.50.1010:FF:000001">
    <property type="entry name" value="DNA polymerase I"/>
    <property type="match status" value="1"/>
</dbReference>
<dbReference type="InterPro" id="IPR020045">
    <property type="entry name" value="DNA_polI_H3TH"/>
</dbReference>
<evidence type="ECO:0000256" key="2">
    <source>
        <dbReference type="ARBA" id="ARBA00011541"/>
    </source>
</evidence>
<dbReference type="SUPFAM" id="SSF56672">
    <property type="entry name" value="DNA/RNA polymerases"/>
    <property type="match status" value="1"/>
</dbReference>
<dbReference type="SUPFAM" id="SSF88723">
    <property type="entry name" value="PIN domain-like"/>
    <property type="match status" value="1"/>
</dbReference>
<dbReference type="Gene3D" id="1.10.150.20">
    <property type="entry name" value="5' to 3' exonuclease, C-terminal subdomain"/>
    <property type="match status" value="2"/>
</dbReference>
<dbReference type="SMART" id="SM00479">
    <property type="entry name" value="EXOIII"/>
    <property type="match status" value="1"/>
</dbReference>
<dbReference type="InterPro" id="IPR001098">
    <property type="entry name" value="DNA-dir_DNA_pol_A_palm_dom"/>
</dbReference>
<reference evidence="22" key="1">
    <citation type="submission" date="2020-10" db="EMBL/GenBank/DDBJ databases">
        <authorList>
            <person name="Gilroy R."/>
        </authorList>
    </citation>
    <scope>NUCLEOTIDE SEQUENCE</scope>
    <source>
        <strain evidence="22">ChiW3-316</strain>
    </source>
</reference>
<name>A0A9D1SAJ6_9PROT</name>
<dbReference type="CDD" id="cd09898">
    <property type="entry name" value="H3TH_53EXO"/>
    <property type="match status" value="1"/>
</dbReference>
<reference evidence="22" key="2">
    <citation type="journal article" date="2021" name="PeerJ">
        <title>Extensive microbial diversity within the chicken gut microbiome revealed by metagenomics and culture.</title>
        <authorList>
            <person name="Gilroy R."/>
            <person name="Ravi A."/>
            <person name="Getino M."/>
            <person name="Pursley I."/>
            <person name="Horton D.L."/>
            <person name="Alikhan N.F."/>
            <person name="Baker D."/>
            <person name="Gharbi K."/>
            <person name="Hall N."/>
            <person name="Watson M."/>
            <person name="Adriaenssens E.M."/>
            <person name="Foster-Nyarko E."/>
            <person name="Jarju S."/>
            <person name="Secka A."/>
            <person name="Antonio M."/>
            <person name="Oren A."/>
            <person name="Chaudhuri R.R."/>
            <person name="La Ragione R."/>
            <person name="Hildebrand F."/>
            <person name="Pallen M.J."/>
        </authorList>
    </citation>
    <scope>NUCLEOTIDE SEQUENCE</scope>
    <source>
        <strain evidence="22">ChiW3-316</strain>
    </source>
</reference>
<dbReference type="SMART" id="SM00474">
    <property type="entry name" value="35EXOc"/>
    <property type="match status" value="1"/>
</dbReference>
<dbReference type="Pfam" id="PF01367">
    <property type="entry name" value="5_3_exonuc"/>
    <property type="match status" value="1"/>
</dbReference>
<dbReference type="InterPro" id="IPR018320">
    <property type="entry name" value="DNA_polymerase_1"/>
</dbReference>
<dbReference type="InterPro" id="IPR013520">
    <property type="entry name" value="Ribonucl_H"/>
</dbReference>
<dbReference type="SMART" id="SM00475">
    <property type="entry name" value="53EXOc"/>
    <property type="match status" value="1"/>
</dbReference>
<proteinExistence type="inferred from homology"/>
<keyword evidence="12 17" id="KW-0239">DNA-directed DNA polymerase</keyword>
<dbReference type="Pfam" id="PF00476">
    <property type="entry name" value="DNA_pol_A"/>
    <property type="match status" value="1"/>
</dbReference>
<organism evidence="22 23">
    <name type="scientific">Candidatus Scatocola faecipullorum</name>
    <dbReference type="NCBI Taxonomy" id="2840917"/>
    <lineage>
        <taxon>Bacteria</taxon>
        <taxon>Pseudomonadati</taxon>
        <taxon>Pseudomonadota</taxon>
        <taxon>Alphaproteobacteria</taxon>
        <taxon>Rhodospirillales</taxon>
        <taxon>Rhodospirillaceae</taxon>
        <taxon>Rhodospirillaceae incertae sedis</taxon>
        <taxon>Candidatus Scatocola</taxon>
    </lineage>
</organism>
<evidence type="ECO:0000256" key="3">
    <source>
        <dbReference type="ARBA" id="ARBA00012417"/>
    </source>
</evidence>
<dbReference type="InterPro" id="IPR002562">
    <property type="entry name" value="3'-5'_exonuclease_dom"/>
</dbReference>
<dbReference type="Gene3D" id="3.30.420.10">
    <property type="entry name" value="Ribonuclease H-like superfamily/Ribonuclease H"/>
    <property type="match status" value="1"/>
</dbReference>
<dbReference type="EC" id="2.7.7.7" evidence="3 16"/>
<keyword evidence="14 17" id="KW-0234">DNA repair</keyword>
<keyword evidence="13 17" id="KW-0238">DNA-binding</keyword>
<dbReference type="NCBIfam" id="TIGR00593">
    <property type="entry name" value="pola"/>
    <property type="match status" value="1"/>
</dbReference>
<evidence type="ECO:0000256" key="5">
    <source>
        <dbReference type="ARBA" id="ARBA00022679"/>
    </source>
</evidence>
<dbReference type="InterPro" id="IPR019760">
    <property type="entry name" value="DNA-dir_DNA_pol_A_CS"/>
</dbReference>
<evidence type="ECO:0000256" key="4">
    <source>
        <dbReference type="ARBA" id="ARBA00020311"/>
    </source>
</evidence>
<dbReference type="InterPro" id="IPR029060">
    <property type="entry name" value="PIN-like_dom_sf"/>
</dbReference>
<evidence type="ECO:0000256" key="9">
    <source>
        <dbReference type="ARBA" id="ARBA00022763"/>
    </source>
</evidence>
<evidence type="ECO:0000259" key="20">
    <source>
        <dbReference type="SMART" id="SM00479"/>
    </source>
</evidence>
<dbReference type="InterPro" id="IPR002298">
    <property type="entry name" value="DNA_polymerase_A"/>
</dbReference>
<dbReference type="InterPro" id="IPR036279">
    <property type="entry name" value="5-3_exonuclease_C_sf"/>
</dbReference>
<comment type="subunit">
    <text evidence="2">Single-chain monomer with multiple functions.</text>
</comment>
<comment type="caution">
    <text evidence="22">The sequence shown here is derived from an EMBL/GenBank/DDBJ whole genome shotgun (WGS) entry which is preliminary data.</text>
</comment>
<dbReference type="PRINTS" id="PR00868">
    <property type="entry name" value="DNAPOLI"/>
</dbReference>
<dbReference type="Pfam" id="PF02739">
    <property type="entry name" value="5_3_exonuc_N"/>
    <property type="match status" value="1"/>
</dbReference>
<dbReference type="Proteomes" id="UP000824107">
    <property type="component" value="Unassembled WGS sequence"/>
</dbReference>
<evidence type="ECO:0000259" key="21">
    <source>
        <dbReference type="SMART" id="SM00482"/>
    </source>
</evidence>
<dbReference type="GO" id="GO:0008409">
    <property type="term" value="F:5'-3' exonuclease activity"/>
    <property type="evidence" value="ECO:0007669"/>
    <property type="project" value="UniProtKB-UniRule"/>
</dbReference>
<dbReference type="GO" id="GO:0003677">
    <property type="term" value="F:DNA binding"/>
    <property type="evidence" value="ECO:0007669"/>
    <property type="project" value="UniProtKB-UniRule"/>
</dbReference>
<protein>
    <recommendedName>
        <fullName evidence="4 16">DNA polymerase I</fullName>
        <ecNumber evidence="3 16">2.7.7.7</ecNumber>
    </recommendedName>
</protein>
<dbReference type="GO" id="GO:0008408">
    <property type="term" value="F:3'-5' exonuclease activity"/>
    <property type="evidence" value="ECO:0007669"/>
    <property type="project" value="UniProtKB-UniRule"/>
</dbReference>
<keyword evidence="11 17" id="KW-0269">Exonuclease</keyword>
<dbReference type="GO" id="GO:0006261">
    <property type="term" value="P:DNA-templated DNA replication"/>
    <property type="evidence" value="ECO:0007669"/>
    <property type="project" value="UniProtKB-UniRule"/>
</dbReference>
<dbReference type="PROSITE" id="PS00447">
    <property type="entry name" value="DNA_POLYMERASE_A"/>
    <property type="match status" value="1"/>
</dbReference>
<dbReference type="SUPFAM" id="SSF47807">
    <property type="entry name" value="5' to 3' exonuclease, C-terminal subdomain"/>
    <property type="match status" value="1"/>
</dbReference>
<evidence type="ECO:0000259" key="18">
    <source>
        <dbReference type="SMART" id="SM00474"/>
    </source>
</evidence>
<evidence type="ECO:0000256" key="1">
    <source>
        <dbReference type="ARBA" id="ARBA00007705"/>
    </source>
</evidence>
<dbReference type="NCBIfam" id="NF004397">
    <property type="entry name" value="PRK05755.1"/>
    <property type="match status" value="1"/>
</dbReference>
<evidence type="ECO:0000256" key="7">
    <source>
        <dbReference type="ARBA" id="ARBA00022705"/>
    </source>
</evidence>
<dbReference type="Gene3D" id="3.40.50.1010">
    <property type="entry name" value="5'-nuclease"/>
    <property type="match status" value="1"/>
</dbReference>
<dbReference type="SUPFAM" id="SSF53098">
    <property type="entry name" value="Ribonuclease H-like"/>
    <property type="match status" value="1"/>
</dbReference>
<dbReference type="InterPro" id="IPR012337">
    <property type="entry name" value="RNaseH-like_sf"/>
</dbReference>
<evidence type="ECO:0000256" key="16">
    <source>
        <dbReference type="NCBIfam" id="TIGR00593"/>
    </source>
</evidence>
<dbReference type="FunFam" id="1.10.150.20:FF:000003">
    <property type="entry name" value="DNA polymerase I"/>
    <property type="match status" value="1"/>
</dbReference>
<evidence type="ECO:0000313" key="23">
    <source>
        <dbReference type="Proteomes" id="UP000824107"/>
    </source>
</evidence>
<keyword evidence="7 17" id="KW-0235">DNA replication</keyword>
<comment type="function">
    <text evidence="17">In addition to polymerase activity, this DNA polymerase exhibits 3'-5' and 5'-3' exonuclease activity.</text>
</comment>
<evidence type="ECO:0000256" key="13">
    <source>
        <dbReference type="ARBA" id="ARBA00023125"/>
    </source>
</evidence>
<evidence type="ECO:0000256" key="12">
    <source>
        <dbReference type="ARBA" id="ARBA00022932"/>
    </source>
</evidence>
<comment type="similarity">
    <text evidence="1 17">Belongs to the DNA polymerase type-A family.</text>
</comment>
<dbReference type="FunFam" id="1.20.1060.10:FF:000001">
    <property type="entry name" value="DNA polymerase I"/>
    <property type="match status" value="1"/>
</dbReference>
<feature type="domain" description="Exonuclease" evidence="20">
    <location>
        <begin position="327"/>
        <end position="511"/>
    </location>
</feature>
<evidence type="ECO:0000313" key="22">
    <source>
        <dbReference type="EMBL" id="HIU53314.1"/>
    </source>
</evidence>
<keyword evidence="5 17" id="KW-0808">Transferase</keyword>
<dbReference type="InterPro" id="IPR036397">
    <property type="entry name" value="RNaseH_sf"/>
</dbReference>
<dbReference type="SMART" id="SM00482">
    <property type="entry name" value="POLAc"/>
    <property type="match status" value="1"/>
</dbReference>
<dbReference type="InterPro" id="IPR002421">
    <property type="entry name" value="5-3_exonuclease"/>
</dbReference>
<dbReference type="PANTHER" id="PTHR10133:SF27">
    <property type="entry name" value="DNA POLYMERASE NU"/>
    <property type="match status" value="1"/>
</dbReference>
<dbReference type="GO" id="GO:0003887">
    <property type="term" value="F:DNA-directed DNA polymerase activity"/>
    <property type="evidence" value="ECO:0007669"/>
    <property type="project" value="UniProtKB-UniRule"/>
</dbReference>
<dbReference type="SMART" id="SM00279">
    <property type="entry name" value="HhH2"/>
    <property type="match status" value="1"/>
</dbReference>
<dbReference type="PANTHER" id="PTHR10133">
    <property type="entry name" value="DNA POLYMERASE I"/>
    <property type="match status" value="1"/>
</dbReference>
<evidence type="ECO:0000256" key="6">
    <source>
        <dbReference type="ARBA" id="ARBA00022695"/>
    </source>
</evidence>
<feature type="domain" description="5'-3' exonuclease" evidence="19">
    <location>
        <begin position="3"/>
        <end position="258"/>
    </location>
</feature>
<gene>
    <name evidence="17 22" type="primary">polA</name>
    <name evidence="22" type="ORF">IAD20_04455</name>
</gene>
<dbReference type="FunFam" id="1.10.150.20:FF:000002">
    <property type="entry name" value="DNA polymerase I"/>
    <property type="match status" value="1"/>
</dbReference>